<dbReference type="PROSITE" id="PS50097">
    <property type="entry name" value="BTB"/>
    <property type="match status" value="2"/>
</dbReference>
<dbReference type="SMART" id="SM00225">
    <property type="entry name" value="BTB"/>
    <property type="match status" value="2"/>
</dbReference>
<evidence type="ECO:0000259" key="1">
    <source>
        <dbReference type="PROSITE" id="PS50097"/>
    </source>
</evidence>
<dbReference type="AlphaFoldDB" id="A0A8T0ETR1"/>
<dbReference type="InterPro" id="IPR011333">
    <property type="entry name" value="SKP1/BTB/POZ_sf"/>
</dbReference>
<evidence type="ECO:0000313" key="3">
    <source>
        <dbReference type="Proteomes" id="UP000807504"/>
    </source>
</evidence>
<dbReference type="Pfam" id="PF00651">
    <property type="entry name" value="BTB"/>
    <property type="match status" value="2"/>
</dbReference>
<sequence>MWKDEGDTDEFSHIFGRTRLITERIVSTEPFCPEKSTEKIFYIYSKLQNKVLFSVSISYYGDSVDLTINPINEGKVMSSTCKITIGDPKTGRDEYKTIEKNCTPRIPEFLSNYLTSCYPGRKETDCPSICKELWNLYLEKSLCDVELKTEKKSLFVHKFVLCARSPVFLAMLTSEMKENITKYIEIEDISVESLEKFLIFLYTDAFEDIEWDTVFELYYAADKYQVERLKLLCSSYLVENVDCDSVCELLTLADRHHDCTLKRKVDDFIWKNESEVFKSTSWKKYASEDKVMALSTMLSKYEDKESHSSAKTFEEILSNHPDVLHDFESLYKSQSTSDIVIKTPSSSFPAHKTVLFASSSTFKDMFTRTCLKSKSADFFEIEDLEDCIVSRMLLFLYTDSLEDIEWDIAVKLYHAADMFQIQRLKFGCSCFLLKNLRVSSVVDLLMLSHEKRDVKLKAAVEDYISLYDEEVFGSDEWSAFCKKNSSLALETMLSKYKRI</sequence>
<dbReference type="Gene3D" id="1.25.40.420">
    <property type="match status" value="2"/>
</dbReference>
<feature type="domain" description="BTB" evidence="1">
    <location>
        <begin position="337"/>
        <end position="405"/>
    </location>
</feature>
<dbReference type="EMBL" id="JABXBU010002072">
    <property type="protein sequence ID" value="KAF8777735.1"/>
    <property type="molecule type" value="Genomic_DNA"/>
</dbReference>
<comment type="caution">
    <text evidence="2">The sequence shown here is derived from an EMBL/GenBank/DDBJ whole genome shotgun (WGS) entry which is preliminary data.</text>
</comment>
<name>A0A8T0ETR1_ARGBR</name>
<dbReference type="Gene3D" id="3.30.710.10">
    <property type="entry name" value="Potassium Channel Kv1.1, Chain A"/>
    <property type="match status" value="2"/>
</dbReference>
<dbReference type="InterPro" id="IPR000210">
    <property type="entry name" value="BTB/POZ_dom"/>
</dbReference>
<gene>
    <name evidence="2" type="ORF">HNY73_014550</name>
</gene>
<organism evidence="2 3">
    <name type="scientific">Argiope bruennichi</name>
    <name type="common">Wasp spider</name>
    <name type="synonym">Aranea bruennichi</name>
    <dbReference type="NCBI Taxonomy" id="94029"/>
    <lineage>
        <taxon>Eukaryota</taxon>
        <taxon>Metazoa</taxon>
        <taxon>Ecdysozoa</taxon>
        <taxon>Arthropoda</taxon>
        <taxon>Chelicerata</taxon>
        <taxon>Arachnida</taxon>
        <taxon>Araneae</taxon>
        <taxon>Araneomorphae</taxon>
        <taxon>Entelegynae</taxon>
        <taxon>Araneoidea</taxon>
        <taxon>Araneidae</taxon>
        <taxon>Argiope</taxon>
    </lineage>
</organism>
<dbReference type="CDD" id="cd18186">
    <property type="entry name" value="BTB_POZ_ZBTB_KLHL-like"/>
    <property type="match status" value="1"/>
</dbReference>
<feature type="domain" description="BTB" evidence="1">
    <location>
        <begin position="143"/>
        <end position="210"/>
    </location>
</feature>
<dbReference type="PANTHER" id="PTHR24413">
    <property type="entry name" value="SPECKLE-TYPE POZ PROTEIN"/>
    <property type="match status" value="1"/>
</dbReference>
<evidence type="ECO:0000313" key="2">
    <source>
        <dbReference type="EMBL" id="KAF8777735.1"/>
    </source>
</evidence>
<accession>A0A8T0ETR1</accession>
<dbReference type="Proteomes" id="UP000807504">
    <property type="component" value="Unassembled WGS sequence"/>
</dbReference>
<protein>
    <submittedName>
        <fullName evidence="2">Speckle-type POZ protein like</fullName>
    </submittedName>
</protein>
<proteinExistence type="predicted"/>
<reference evidence="2" key="2">
    <citation type="submission" date="2020-06" db="EMBL/GenBank/DDBJ databases">
        <authorList>
            <person name="Sheffer M."/>
        </authorList>
    </citation>
    <scope>NUCLEOTIDE SEQUENCE</scope>
</reference>
<dbReference type="SUPFAM" id="SSF54695">
    <property type="entry name" value="POZ domain"/>
    <property type="match status" value="2"/>
</dbReference>
<reference evidence="2" key="1">
    <citation type="journal article" date="2020" name="bioRxiv">
        <title>Chromosome-level reference genome of the European wasp spider Argiope bruennichi: a resource for studies on range expansion and evolutionary adaptation.</title>
        <authorList>
            <person name="Sheffer M.M."/>
            <person name="Hoppe A."/>
            <person name="Krehenwinkel H."/>
            <person name="Uhl G."/>
            <person name="Kuss A.W."/>
            <person name="Jensen L."/>
            <person name="Jensen C."/>
            <person name="Gillespie R.G."/>
            <person name="Hoff K.J."/>
            <person name="Prost S."/>
        </authorList>
    </citation>
    <scope>NUCLEOTIDE SEQUENCE</scope>
</reference>
<keyword evidence="3" id="KW-1185">Reference proteome</keyword>